<evidence type="ECO:0000313" key="1">
    <source>
        <dbReference type="EMBL" id="KAF4734469.1"/>
    </source>
</evidence>
<proteinExistence type="predicted"/>
<comment type="caution">
    <text evidence="1">The sequence shown here is derived from an EMBL/GenBank/DDBJ whole genome shotgun (WGS) entry which is preliminary data.</text>
</comment>
<reference evidence="1 2" key="1">
    <citation type="submission" date="2020-04" db="EMBL/GenBank/DDBJ databases">
        <title>Perkinsus olseni comparative genomics.</title>
        <authorList>
            <person name="Bogema D.R."/>
        </authorList>
    </citation>
    <scope>NUCLEOTIDE SEQUENCE [LARGE SCALE GENOMIC DNA]</scope>
    <source>
        <strain evidence="1 2">ATCC PRA-207</strain>
    </source>
</reference>
<evidence type="ECO:0000313" key="2">
    <source>
        <dbReference type="Proteomes" id="UP000553632"/>
    </source>
</evidence>
<feature type="non-terminal residue" evidence="1">
    <location>
        <position position="151"/>
    </location>
</feature>
<sequence>PLRGAGQSQKTAADEVHEIRCRCARRCICTLLCTVPGLLLLADNCEGLASLISLLKKPNDMMIVKELLTLFQDVLGWWCVPQFESSSAIYSDSSDLPTKFDSVGNSEDTQALLVHHGLFSWDHPRSRTRGASVLTVGRGRSYTGLNEEPKS</sequence>
<organism evidence="1 2">
    <name type="scientific">Perkinsus olseni</name>
    <name type="common">Perkinsus atlanticus</name>
    <dbReference type="NCBI Taxonomy" id="32597"/>
    <lineage>
        <taxon>Eukaryota</taxon>
        <taxon>Sar</taxon>
        <taxon>Alveolata</taxon>
        <taxon>Perkinsozoa</taxon>
        <taxon>Perkinsea</taxon>
        <taxon>Perkinsida</taxon>
        <taxon>Perkinsidae</taxon>
        <taxon>Perkinsus</taxon>
    </lineage>
</organism>
<dbReference type="AlphaFoldDB" id="A0A7J6SNC4"/>
<name>A0A7J6SNC4_PEROL</name>
<accession>A0A7J6SNC4</accession>
<keyword evidence="2" id="KW-1185">Reference proteome</keyword>
<dbReference type="Proteomes" id="UP000553632">
    <property type="component" value="Unassembled WGS sequence"/>
</dbReference>
<dbReference type="EMBL" id="JABANO010016852">
    <property type="protein sequence ID" value="KAF4734469.1"/>
    <property type="molecule type" value="Genomic_DNA"/>
</dbReference>
<protein>
    <submittedName>
        <fullName evidence="1">Uncharacterized protein</fullName>
    </submittedName>
</protein>
<feature type="non-terminal residue" evidence="1">
    <location>
        <position position="1"/>
    </location>
</feature>
<gene>
    <name evidence="1" type="ORF">FOZ63_018025</name>
</gene>